<dbReference type="AlphaFoldDB" id="A0A917FD81"/>
<proteinExistence type="predicted"/>
<evidence type="ECO:0000313" key="2">
    <source>
        <dbReference type="Proteomes" id="UP000632498"/>
    </source>
</evidence>
<evidence type="ECO:0000313" key="1">
    <source>
        <dbReference type="EMBL" id="GGF68107.1"/>
    </source>
</evidence>
<accession>A0A917FD81</accession>
<reference evidence="1" key="2">
    <citation type="submission" date="2020-09" db="EMBL/GenBank/DDBJ databases">
        <authorList>
            <person name="Sun Q."/>
            <person name="Zhou Y."/>
        </authorList>
    </citation>
    <scope>NUCLEOTIDE SEQUENCE</scope>
    <source>
        <strain evidence="1">CGMCC 1.15254</strain>
    </source>
</reference>
<comment type="caution">
    <text evidence="1">The sequence shown here is derived from an EMBL/GenBank/DDBJ whole genome shotgun (WGS) entry which is preliminary data.</text>
</comment>
<reference evidence="1" key="1">
    <citation type="journal article" date="2014" name="Int. J. Syst. Evol. Microbiol.">
        <title>Complete genome sequence of Corynebacterium casei LMG S-19264T (=DSM 44701T), isolated from a smear-ripened cheese.</title>
        <authorList>
            <consortium name="US DOE Joint Genome Institute (JGI-PGF)"/>
            <person name="Walter F."/>
            <person name="Albersmeier A."/>
            <person name="Kalinowski J."/>
            <person name="Ruckert C."/>
        </authorList>
    </citation>
    <scope>NUCLEOTIDE SEQUENCE</scope>
    <source>
        <strain evidence="1">CGMCC 1.15254</strain>
    </source>
</reference>
<dbReference type="Proteomes" id="UP000632498">
    <property type="component" value="Unassembled WGS sequence"/>
</dbReference>
<keyword evidence="2" id="KW-1185">Reference proteome</keyword>
<name>A0A917FD81_9PROT</name>
<dbReference type="RefSeq" id="WP_188665170.1">
    <property type="nucleotide sequence ID" value="NZ_BMHV01000016.1"/>
</dbReference>
<gene>
    <name evidence="1" type="ORF">GCM10011332_22850</name>
</gene>
<sequence length="398" mass="45383">MSEDELEEKSKKPLIEAISIVLPPNVSVDKQVKAQIIQGVKAAIALLQESDLLNRDWSFDDILNEPQNLKHLFQVYRDNMDLFSETVVDKAGDPIVDEVTETACGVTLQQVQKLLVSTAARRFFIRNDGEIVTKKQKKKVKSMIFFTKEVTVSKKVRLKEGAKKFDAMRRVIGFDWQLDLLEFYRDHLPYAHLLVLNDDVLVIQDEAAGHAVVEVHHEDFKKVKEAVGVYFRNVVAHGADAIPGILYWRKDLVMSFIKAMGEKAWDFFKRDKSFFDHCTELDNARIGIYGDTLTYIAQENLTEMNRLNLDRLDGTLIAFRETFGDKVNEILGEPMLAVDILRPTVDSFIHLEAKDNEQFNIGCRAAVHSLKDEILTFAAEARKKRVSQPPEDEAENDA</sequence>
<protein>
    <submittedName>
        <fullName evidence="1">Uncharacterized protein</fullName>
    </submittedName>
</protein>
<organism evidence="1 2">
    <name type="scientific">Terasakiella brassicae</name>
    <dbReference type="NCBI Taxonomy" id="1634917"/>
    <lineage>
        <taxon>Bacteria</taxon>
        <taxon>Pseudomonadati</taxon>
        <taxon>Pseudomonadota</taxon>
        <taxon>Alphaproteobacteria</taxon>
        <taxon>Rhodospirillales</taxon>
        <taxon>Terasakiellaceae</taxon>
        <taxon>Terasakiella</taxon>
    </lineage>
</organism>
<dbReference type="EMBL" id="BMHV01000016">
    <property type="protein sequence ID" value="GGF68107.1"/>
    <property type="molecule type" value="Genomic_DNA"/>
</dbReference>